<gene>
    <name evidence="9" type="ORF">GE061_001953</name>
</gene>
<comment type="function">
    <text evidence="6">Mutarotase that catalyzes the interconversion of beta-D-galactose and alpha-D-galactose during galactose metabolism. Beta-D-galactose is metabolized in the liver into glucose 1-phosphate, the primary metabolic fuel, by the action of four enzymes that constitute the Leloir pathway: GALM, GALK1 (galactokinase), GALT (galactose-1-phosphate uridylyltransferase) and GALE (UDP-galactose-4'-epimerase). Involved in the maintenance of the equilibrium between the beta- and alpha-anomers of galactose, therefore ensuring a sufficient supply of the alpha-anomer for GALK1. Also active on D-glucose although shows a preference for galactose over glucose.</text>
</comment>
<dbReference type="GO" id="GO:0005737">
    <property type="term" value="C:cytoplasm"/>
    <property type="evidence" value="ECO:0007669"/>
    <property type="project" value="TreeGrafter"/>
</dbReference>
<evidence type="ECO:0000256" key="5">
    <source>
        <dbReference type="ARBA" id="ARBA00023235"/>
    </source>
</evidence>
<evidence type="ECO:0000313" key="10">
    <source>
        <dbReference type="Proteomes" id="UP000466442"/>
    </source>
</evidence>
<dbReference type="InterPro" id="IPR014718">
    <property type="entry name" value="GH-type_carb-bd"/>
</dbReference>
<comment type="pathway">
    <text evidence="3">Carbohydrate metabolism; galactose metabolism.</text>
</comment>
<dbReference type="GO" id="GO:0005975">
    <property type="term" value="P:carbohydrate metabolic process"/>
    <property type="evidence" value="ECO:0007669"/>
    <property type="project" value="InterPro"/>
</dbReference>
<name>A0A8S9X5L6_APOLU</name>
<dbReference type="Proteomes" id="UP000466442">
    <property type="component" value="Unassembled WGS sequence"/>
</dbReference>
<dbReference type="EMBL" id="WIXP02000010">
    <property type="protein sequence ID" value="KAF6203621.1"/>
    <property type="molecule type" value="Genomic_DNA"/>
</dbReference>
<sequence>MTDVVLDLGDGTSCTVNLLGATVTSWKVGGSEQLFVSKNAVFDGKTPISGGIPVVFPKFSHWEGKPFHGFAKECLWKVETPPTKSEDGDVKAVLNLADSEWTRQYWNYAFSLTLEVNLSRSQLTLNISIHNPCPEQSFAFELLLHTYLLLQDVTKCEITGFKGCSFLDNTQNLQEFTQETDVITIRKHIDNIYRDTANEHVISQASEGKCIKLSKTNYPDTVVWNPWEDAESRIFFCIEAGHVSKPVLLNPGHVFKASQTLCIA</sequence>
<evidence type="ECO:0000256" key="2">
    <source>
        <dbReference type="ARBA" id="ARBA00001712"/>
    </source>
</evidence>
<dbReference type="PANTHER" id="PTHR11122">
    <property type="entry name" value="APOSPORY-ASSOCIATED PROTEIN C-RELATED"/>
    <property type="match status" value="1"/>
</dbReference>
<evidence type="ECO:0000256" key="4">
    <source>
        <dbReference type="ARBA" id="ARBA00005866"/>
    </source>
</evidence>
<comment type="similarity">
    <text evidence="4 7">Belongs to the glucose-6-phosphate 1-epimerase family.</text>
</comment>
<dbReference type="AlphaFoldDB" id="A0A8S9X5L6"/>
<accession>A0A8S9X5L6</accession>
<feature type="active site" evidence="8">
    <location>
        <position position="239"/>
    </location>
</feature>
<keyword evidence="5 7" id="KW-0413">Isomerase</keyword>
<proteinExistence type="inferred from homology"/>
<reference evidence="9" key="1">
    <citation type="journal article" date="2021" name="Mol. Ecol. Resour.">
        <title>Apolygus lucorum genome provides insights into omnivorousness and mesophyll feeding.</title>
        <authorList>
            <person name="Liu Y."/>
            <person name="Liu H."/>
            <person name="Wang H."/>
            <person name="Huang T."/>
            <person name="Liu B."/>
            <person name="Yang B."/>
            <person name="Yin L."/>
            <person name="Li B."/>
            <person name="Zhang Y."/>
            <person name="Zhang S."/>
            <person name="Jiang F."/>
            <person name="Zhang X."/>
            <person name="Ren Y."/>
            <person name="Wang B."/>
            <person name="Wang S."/>
            <person name="Lu Y."/>
            <person name="Wu K."/>
            <person name="Fan W."/>
            <person name="Wang G."/>
        </authorList>
    </citation>
    <scope>NUCLEOTIDE SEQUENCE</scope>
    <source>
        <strain evidence="9">12Hb</strain>
    </source>
</reference>
<evidence type="ECO:0000256" key="8">
    <source>
        <dbReference type="PIRSR" id="PIRSR016020-1"/>
    </source>
</evidence>
<dbReference type="InterPro" id="IPR025532">
    <property type="entry name" value="G6P_1-epimerase"/>
</dbReference>
<dbReference type="OrthoDB" id="1659429at2759"/>
<evidence type="ECO:0000256" key="7">
    <source>
        <dbReference type="PIRNR" id="PIRNR016020"/>
    </source>
</evidence>
<comment type="catalytic activity">
    <reaction evidence="2">
        <text>alpha-D-galactose = beta-D-galactose</text>
        <dbReference type="Rhea" id="RHEA:28675"/>
        <dbReference type="ChEBI" id="CHEBI:27667"/>
        <dbReference type="ChEBI" id="CHEBI:28061"/>
        <dbReference type="EC" id="5.1.3.3"/>
    </reaction>
    <physiologicalReaction direction="right-to-left" evidence="2">
        <dbReference type="Rhea" id="RHEA:28677"/>
    </physiologicalReaction>
</comment>
<dbReference type="GO" id="GO:0004034">
    <property type="term" value="F:aldose 1-epimerase activity"/>
    <property type="evidence" value="ECO:0007669"/>
    <property type="project" value="UniProtKB-EC"/>
</dbReference>
<comment type="caution">
    <text evidence="9">The sequence shown here is derived from an EMBL/GenBank/DDBJ whole genome shotgun (WGS) entry which is preliminary data.</text>
</comment>
<evidence type="ECO:0000256" key="3">
    <source>
        <dbReference type="ARBA" id="ARBA00004947"/>
    </source>
</evidence>
<comment type="catalytic activity">
    <reaction evidence="1">
        <text>alpha-D-glucose 6-phosphate = beta-D-glucose 6-phosphate</text>
        <dbReference type="Rhea" id="RHEA:16249"/>
        <dbReference type="ChEBI" id="CHEBI:58225"/>
        <dbReference type="ChEBI" id="CHEBI:58247"/>
        <dbReference type="EC" id="5.1.3.15"/>
    </reaction>
</comment>
<evidence type="ECO:0000313" key="9">
    <source>
        <dbReference type="EMBL" id="KAF6203621.1"/>
    </source>
</evidence>
<dbReference type="Pfam" id="PF01263">
    <property type="entry name" value="Aldose_epim"/>
    <property type="match status" value="1"/>
</dbReference>
<feature type="active site" evidence="8">
    <location>
        <position position="145"/>
    </location>
</feature>
<dbReference type="PIRSF" id="PIRSF016020">
    <property type="entry name" value="PHexose_mutarotase"/>
    <property type="match status" value="1"/>
</dbReference>
<protein>
    <recommendedName>
        <fullName evidence="7">glucose-6-phosphate 1-epimerase</fullName>
        <ecNumber evidence="7">5.1.3.15</ecNumber>
    </recommendedName>
</protein>
<dbReference type="EC" id="5.1.3.15" evidence="7"/>
<dbReference type="InterPro" id="IPR011013">
    <property type="entry name" value="Gal_mutarotase_sf_dom"/>
</dbReference>
<organism evidence="9 10">
    <name type="scientific">Apolygus lucorum</name>
    <name type="common">Small green plant bug</name>
    <name type="synonym">Lygocoris lucorum</name>
    <dbReference type="NCBI Taxonomy" id="248454"/>
    <lineage>
        <taxon>Eukaryota</taxon>
        <taxon>Metazoa</taxon>
        <taxon>Ecdysozoa</taxon>
        <taxon>Arthropoda</taxon>
        <taxon>Hexapoda</taxon>
        <taxon>Insecta</taxon>
        <taxon>Pterygota</taxon>
        <taxon>Neoptera</taxon>
        <taxon>Paraneoptera</taxon>
        <taxon>Hemiptera</taxon>
        <taxon>Heteroptera</taxon>
        <taxon>Panheteroptera</taxon>
        <taxon>Cimicomorpha</taxon>
        <taxon>Miridae</taxon>
        <taxon>Mirini</taxon>
        <taxon>Apolygus</taxon>
    </lineage>
</organism>
<keyword evidence="10" id="KW-1185">Reference proteome</keyword>
<evidence type="ECO:0000256" key="1">
    <source>
        <dbReference type="ARBA" id="ARBA00001096"/>
    </source>
</evidence>
<dbReference type="PANTHER" id="PTHR11122:SF13">
    <property type="entry name" value="GLUCOSE-6-PHOSPHATE 1-EPIMERASE"/>
    <property type="match status" value="1"/>
</dbReference>
<dbReference type="Gene3D" id="2.70.98.10">
    <property type="match status" value="1"/>
</dbReference>
<dbReference type="GO" id="GO:0030246">
    <property type="term" value="F:carbohydrate binding"/>
    <property type="evidence" value="ECO:0007669"/>
    <property type="project" value="UniProtKB-UniRule"/>
</dbReference>
<dbReference type="SUPFAM" id="SSF74650">
    <property type="entry name" value="Galactose mutarotase-like"/>
    <property type="match status" value="1"/>
</dbReference>
<dbReference type="InterPro" id="IPR008183">
    <property type="entry name" value="Aldose_1/G6P_1-epimerase"/>
</dbReference>
<evidence type="ECO:0000256" key="6">
    <source>
        <dbReference type="ARBA" id="ARBA00045743"/>
    </source>
</evidence>
<dbReference type="GO" id="GO:0047938">
    <property type="term" value="F:glucose-6-phosphate 1-epimerase activity"/>
    <property type="evidence" value="ECO:0007669"/>
    <property type="project" value="UniProtKB-UniRule"/>
</dbReference>